<protein>
    <submittedName>
        <fullName evidence="2">Uncharacterized protein</fullName>
    </submittedName>
</protein>
<dbReference type="EMBL" id="JAOCJW010000003">
    <property type="protein sequence ID" value="MDH2004461.1"/>
    <property type="molecule type" value="Genomic_DNA"/>
</dbReference>
<keyword evidence="1" id="KW-0472">Membrane</keyword>
<reference evidence="2" key="1">
    <citation type="submission" date="2022-09" db="EMBL/GenBank/DDBJ databases">
        <title>Intensive care unit water sources are persistently colonized with multi-drug resistant bacteria and are the site of extensive horizontal gene transfer of antibiotic resistance genes.</title>
        <authorList>
            <person name="Diorio-Toth L."/>
        </authorList>
    </citation>
    <scope>NUCLEOTIDE SEQUENCE</scope>
    <source>
        <strain evidence="2">GD03686</strain>
    </source>
</reference>
<name>A0AA42VZF7_9BURK</name>
<keyword evidence="1" id="KW-1133">Transmembrane helix</keyword>
<accession>A0AA42VZF7</accession>
<sequence length="113" mass="12634">MHGTHRFFSPLRKILLHFFLLSLFMREAFIVRGDGPGGLGEMVLKSLMLMVCWAVFLLSSTLLVVAAQRGRRAATKQGVFIFASIWLALCAALAVVQACSDSRGHCQNWGWFF</sequence>
<keyword evidence="1" id="KW-0812">Transmembrane</keyword>
<comment type="caution">
    <text evidence="2">The sequence shown here is derived from an EMBL/GenBank/DDBJ whole genome shotgun (WGS) entry which is preliminary data.</text>
</comment>
<proteinExistence type="predicted"/>
<organism evidence="2 3">
    <name type="scientific">Comamonas aquatica</name>
    <dbReference type="NCBI Taxonomy" id="225991"/>
    <lineage>
        <taxon>Bacteria</taxon>
        <taxon>Pseudomonadati</taxon>
        <taxon>Pseudomonadota</taxon>
        <taxon>Betaproteobacteria</taxon>
        <taxon>Burkholderiales</taxon>
        <taxon>Comamonadaceae</taxon>
        <taxon>Comamonas</taxon>
    </lineage>
</organism>
<evidence type="ECO:0000256" key="1">
    <source>
        <dbReference type="SAM" id="Phobius"/>
    </source>
</evidence>
<gene>
    <name evidence="2" type="ORF">N5J23_02680</name>
</gene>
<feature type="transmembrane region" description="Helical" evidence="1">
    <location>
        <begin position="79"/>
        <end position="98"/>
    </location>
</feature>
<dbReference type="Proteomes" id="UP001161294">
    <property type="component" value="Unassembled WGS sequence"/>
</dbReference>
<dbReference type="AlphaFoldDB" id="A0AA42VZF7"/>
<evidence type="ECO:0000313" key="2">
    <source>
        <dbReference type="EMBL" id="MDH2004461.1"/>
    </source>
</evidence>
<dbReference type="RefSeq" id="WP_279851871.1">
    <property type="nucleotide sequence ID" value="NZ_JAOCIA010000020.1"/>
</dbReference>
<evidence type="ECO:0000313" key="3">
    <source>
        <dbReference type="Proteomes" id="UP001161294"/>
    </source>
</evidence>
<feature type="transmembrane region" description="Helical" evidence="1">
    <location>
        <begin position="43"/>
        <end position="67"/>
    </location>
</feature>